<dbReference type="NCBIfam" id="NF004676">
    <property type="entry name" value="PRK06019.1-2"/>
    <property type="match status" value="1"/>
</dbReference>
<dbReference type="RefSeq" id="WP_377303063.1">
    <property type="nucleotide sequence ID" value="NZ_CP180191.1"/>
</dbReference>
<feature type="binding site" evidence="4">
    <location>
        <begin position="270"/>
        <end position="271"/>
    </location>
    <ligand>
        <name>ATP</name>
        <dbReference type="ChEBI" id="CHEBI:30616"/>
    </ligand>
</feature>
<dbReference type="Pfam" id="PF17769">
    <property type="entry name" value="PurK_C"/>
    <property type="match status" value="1"/>
</dbReference>
<sequence length="389" mass="41799">MKTLAPGSWLGLLGGGQLGRMFCMAAQSLGYKVVVLDPAHDGPAISVADDHVLSDYLEPLGLEKLAARAGAVTTEFENVPAQSLDWLADRSQVSPRGNAVAIAQDRIAEKAFVTSQGIEVAPHLVVRTADDLGENVAHLLPGILKVARLGYDGKGQARVSTLAEAKAAFDQFGKVPCVLEKMLDLAYEVSVIVARASDGSMVHYPVAENIHRGGILAISMVPSPQATQDIAARALTAAQRIAHGMNYVGVLCVEFFVVKNAAGELQLLVNEMAPRPHNSGHYSIDACVTSQFEQQARIMAGLPLGSPRQHHPAVMINLLGDVWKDEQGRFREPDWAYVLREPNAKLHLYGKADARSGRKMGHITVLGNTVADALTAAKRIAERLGIERF</sequence>
<dbReference type="NCBIfam" id="TIGR01161">
    <property type="entry name" value="purK"/>
    <property type="match status" value="1"/>
</dbReference>
<protein>
    <recommendedName>
        <fullName evidence="4 5">N5-carboxyaminoimidazole ribonucleotide synthase</fullName>
        <shortName evidence="4 5">N5-CAIR synthase</shortName>
        <ecNumber evidence="4 5">6.3.4.18</ecNumber>
    </recommendedName>
    <alternativeName>
        <fullName evidence="4 5">5-(carboxyamino)imidazole ribonucleotide synthetase</fullName>
    </alternativeName>
</protein>
<feature type="binding site" evidence="4">
    <location>
        <position position="106"/>
    </location>
    <ligand>
        <name>ATP</name>
        <dbReference type="ChEBI" id="CHEBI:30616"/>
    </ligand>
</feature>
<gene>
    <name evidence="4 5" type="primary">purK</name>
    <name evidence="7" type="ORF">ACFOEN_08765</name>
</gene>
<evidence type="ECO:0000259" key="6">
    <source>
        <dbReference type="PROSITE" id="PS50975"/>
    </source>
</evidence>
<dbReference type="SUPFAM" id="SSF51246">
    <property type="entry name" value="Rudiment single hybrid motif"/>
    <property type="match status" value="1"/>
</dbReference>
<keyword evidence="8" id="KW-1185">Reference proteome</keyword>
<dbReference type="Pfam" id="PF22660">
    <property type="entry name" value="RS_preATP-grasp-like"/>
    <property type="match status" value="1"/>
</dbReference>
<dbReference type="InterPro" id="IPR003135">
    <property type="entry name" value="ATP-grasp_carboxylate-amine"/>
</dbReference>
<feature type="binding site" evidence="4">
    <location>
        <position position="211"/>
    </location>
    <ligand>
        <name>ATP</name>
        <dbReference type="ChEBI" id="CHEBI:30616"/>
    </ligand>
</feature>
<dbReference type="EMBL" id="JBHRTI010000004">
    <property type="protein sequence ID" value="MFC3147731.1"/>
    <property type="molecule type" value="Genomic_DNA"/>
</dbReference>
<feature type="domain" description="ATP-grasp" evidence="6">
    <location>
        <begin position="110"/>
        <end position="300"/>
    </location>
</feature>
<dbReference type="InterPro" id="IPR016185">
    <property type="entry name" value="PreATP-grasp_dom_sf"/>
</dbReference>
<proteinExistence type="inferred from homology"/>
<evidence type="ECO:0000256" key="1">
    <source>
        <dbReference type="ARBA" id="ARBA00022741"/>
    </source>
</evidence>
<dbReference type="PANTHER" id="PTHR11609:SF5">
    <property type="entry name" value="PHOSPHORIBOSYLAMINOIMIDAZOLE CARBOXYLASE"/>
    <property type="match status" value="1"/>
</dbReference>
<dbReference type="InterPro" id="IPR005875">
    <property type="entry name" value="PurK"/>
</dbReference>
<dbReference type="InterPro" id="IPR054350">
    <property type="entry name" value="PurT/PurK_preATP-grasp"/>
</dbReference>
<dbReference type="Gene3D" id="3.30.1490.20">
    <property type="entry name" value="ATP-grasp fold, A domain"/>
    <property type="match status" value="1"/>
</dbReference>
<dbReference type="SUPFAM" id="SSF56059">
    <property type="entry name" value="Glutathione synthetase ATP-binding domain-like"/>
    <property type="match status" value="1"/>
</dbReference>
<dbReference type="Pfam" id="PF02222">
    <property type="entry name" value="ATP-grasp"/>
    <property type="match status" value="1"/>
</dbReference>
<comment type="caution">
    <text evidence="7">The sequence shown here is derived from an EMBL/GenBank/DDBJ whole genome shotgun (WGS) entry which is preliminary data.</text>
</comment>
<dbReference type="EC" id="6.3.4.18" evidence="4 5"/>
<dbReference type="NCBIfam" id="NF004679">
    <property type="entry name" value="PRK06019.1-5"/>
    <property type="match status" value="1"/>
</dbReference>
<feature type="binding site" evidence="4">
    <location>
        <begin position="180"/>
        <end position="183"/>
    </location>
    <ligand>
        <name>ATP</name>
        <dbReference type="ChEBI" id="CHEBI:30616"/>
    </ligand>
</feature>
<keyword evidence="2 4" id="KW-0658">Purine biosynthesis</keyword>
<reference evidence="8" key="1">
    <citation type="journal article" date="2019" name="Int. J. Syst. Evol. Microbiol.">
        <title>The Global Catalogue of Microorganisms (GCM) 10K type strain sequencing project: providing services to taxonomists for standard genome sequencing and annotation.</title>
        <authorList>
            <consortium name="The Broad Institute Genomics Platform"/>
            <consortium name="The Broad Institute Genome Sequencing Center for Infectious Disease"/>
            <person name="Wu L."/>
            <person name="Ma J."/>
        </authorList>
    </citation>
    <scope>NUCLEOTIDE SEQUENCE [LARGE SCALE GENOMIC DNA]</scope>
    <source>
        <strain evidence="8">KCTC 52168</strain>
    </source>
</reference>
<dbReference type="NCBIfam" id="NF004677">
    <property type="entry name" value="PRK06019.1-3"/>
    <property type="match status" value="1"/>
</dbReference>
<dbReference type="HAMAP" id="MF_01928">
    <property type="entry name" value="PurK"/>
    <property type="match status" value="1"/>
</dbReference>
<comment type="function">
    <text evidence="5">Catalyzes the ATP-dependent conversion of 5-aminoimidazole ribonucleotide (AIR) and HCO(3)- to N5-carboxyaminoimidazole ribonucleotide (N5-CAIR).</text>
</comment>
<comment type="catalytic activity">
    <reaction evidence="4 5">
        <text>5-amino-1-(5-phospho-beta-D-ribosyl)imidazole + hydrogencarbonate + ATP = 5-carboxyamino-1-(5-phospho-D-ribosyl)imidazole + ADP + phosphate + 2 H(+)</text>
        <dbReference type="Rhea" id="RHEA:19317"/>
        <dbReference type="ChEBI" id="CHEBI:15378"/>
        <dbReference type="ChEBI" id="CHEBI:17544"/>
        <dbReference type="ChEBI" id="CHEBI:30616"/>
        <dbReference type="ChEBI" id="CHEBI:43474"/>
        <dbReference type="ChEBI" id="CHEBI:58730"/>
        <dbReference type="ChEBI" id="CHEBI:137981"/>
        <dbReference type="ChEBI" id="CHEBI:456216"/>
        <dbReference type="EC" id="6.3.4.18"/>
    </reaction>
</comment>
<feature type="binding site" evidence="4">
    <location>
        <begin position="150"/>
        <end position="156"/>
    </location>
    <ligand>
        <name>ATP</name>
        <dbReference type="ChEBI" id="CHEBI:30616"/>
    </ligand>
</feature>
<evidence type="ECO:0000256" key="5">
    <source>
        <dbReference type="RuleBase" id="RU361200"/>
    </source>
</evidence>
<dbReference type="InterPro" id="IPR011761">
    <property type="entry name" value="ATP-grasp"/>
</dbReference>
<evidence type="ECO:0000256" key="2">
    <source>
        <dbReference type="ARBA" id="ARBA00022755"/>
    </source>
</evidence>
<feature type="binding site" evidence="4">
    <location>
        <position position="188"/>
    </location>
    <ligand>
        <name>ATP</name>
        <dbReference type="ChEBI" id="CHEBI:30616"/>
    </ligand>
</feature>
<dbReference type="Proteomes" id="UP001595556">
    <property type="component" value="Unassembled WGS sequence"/>
</dbReference>
<dbReference type="SUPFAM" id="SSF52440">
    <property type="entry name" value="PreATP-grasp domain"/>
    <property type="match status" value="1"/>
</dbReference>
<evidence type="ECO:0000256" key="4">
    <source>
        <dbReference type="HAMAP-Rule" id="MF_01928"/>
    </source>
</evidence>
<comment type="similarity">
    <text evidence="4 5">Belongs to the PurK/PurT family.</text>
</comment>
<organism evidence="7 8">
    <name type="scientific">Piscinibacterium candidicorallinum</name>
    <dbReference type="NCBI Taxonomy" id="1793872"/>
    <lineage>
        <taxon>Bacteria</taxon>
        <taxon>Pseudomonadati</taxon>
        <taxon>Pseudomonadota</taxon>
        <taxon>Betaproteobacteria</taxon>
        <taxon>Burkholderiales</taxon>
        <taxon>Piscinibacterium</taxon>
    </lineage>
</organism>
<dbReference type="Gene3D" id="3.40.50.20">
    <property type="match status" value="1"/>
</dbReference>
<keyword evidence="4 5" id="KW-0436">Ligase</keyword>
<feature type="binding site" evidence="4">
    <location>
        <position position="145"/>
    </location>
    <ligand>
        <name>ATP</name>
        <dbReference type="ChEBI" id="CHEBI:30616"/>
    </ligand>
</feature>
<accession>A0ABV7H837</accession>
<dbReference type="Gene3D" id="3.30.470.20">
    <property type="entry name" value="ATP-grasp fold, B domain"/>
    <property type="match status" value="1"/>
</dbReference>
<dbReference type="GO" id="GO:0034028">
    <property type="term" value="F:5-(carboxyamino)imidazole ribonucleotide synthase activity"/>
    <property type="evidence" value="ECO:0007669"/>
    <property type="project" value="UniProtKB-EC"/>
</dbReference>
<evidence type="ECO:0000313" key="8">
    <source>
        <dbReference type="Proteomes" id="UP001595556"/>
    </source>
</evidence>
<evidence type="ECO:0000256" key="3">
    <source>
        <dbReference type="ARBA" id="ARBA00022840"/>
    </source>
</evidence>
<dbReference type="InterPro" id="IPR013815">
    <property type="entry name" value="ATP_grasp_subdomain_1"/>
</dbReference>
<evidence type="ECO:0000313" key="7">
    <source>
        <dbReference type="EMBL" id="MFC3147731.1"/>
    </source>
</evidence>
<dbReference type="InterPro" id="IPR040686">
    <property type="entry name" value="PurK_C"/>
</dbReference>
<dbReference type="PROSITE" id="PS50975">
    <property type="entry name" value="ATP_GRASP"/>
    <property type="match status" value="1"/>
</dbReference>
<comment type="subunit">
    <text evidence="4 5">Homodimer.</text>
</comment>
<dbReference type="InterPro" id="IPR011054">
    <property type="entry name" value="Rudment_hybrid_motif"/>
</dbReference>
<keyword evidence="1 4" id="KW-0547">Nucleotide-binding</keyword>
<comment type="pathway">
    <text evidence="4 5">Purine metabolism; IMP biosynthesis via de novo pathway; 5-amino-1-(5-phospho-D-ribosyl)imidazole-4-carboxylate from 5-amino-1-(5-phospho-D-ribosyl)imidazole (N5-CAIR route): step 1/2.</text>
</comment>
<dbReference type="PANTHER" id="PTHR11609">
    <property type="entry name" value="PURINE BIOSYNTHESIS PROTEIN 6/7, PUR6/7"/>
    <property type="match status" value="1"/>
</dbReference>
<name>A0ABV7H837_9BURK</name>
<keyword evidence="3 4" id="KW-0067">ATP-binding</keyword>
<comment type="function">
    <text evidence="4">Catalyzes the ATP-dependent conversion of 5-aminoimidazole ribonucleotide (AIR) and HCO(3)(-) to N5-carboxyaminoimidazole ribonucleotide (N5-CAIR).</text>
</comment>